<dbReference type="STRING" id="1349785.GCA_000509405_00998"/>
<evidence type="ECO:0000313" key="3">
    <source>
        <dbReference type="Proteomes" id="UP000231564"/>
    </source>
</evidence>
<proteinExistence type="predicted"/>
<evidence type="ECO:0000313" key="2">
    <source>
        <dbReference type="EMBL" id="SFZ81004.1"/>
    </source>
</evidence>
<dbReference type="GO" id="GO:0004494">
    <property type="term" value="F:methylmalonyl-CoA mutase activity"/>
    <property type="evidence" value="ECO:0007669"/>
    <property type="project" value="UniProtKB-EC"/>
</dbReference>
<accession>A0A2H1E7M0</accession>
<evidence type="ECO:0000259" key="1">
    <source>
        <dbReference type="Pfam" id="PF01642"/>
    </source>
</evidence>
<dbReference type="GeneID" id="47722467"/>
<reference evidence="2 3" key="1">
    <citation type="submission" date="2016-11" db="EMBL/GenBank/DDBJ databases">
        <authorList>
            <person name="Jaros S."/>
            <person name="Januszkiewicz K."/>
            <person name="Wedrychowicz H."/>
        </authorList>
    </citation>
    <scope>NUCLEOTIDE SEQUENCE [LARGE SCALE GENOMIC DNA]</scope>
    <source>
        <strain evidence="2">NCIMB 2154T</strain>
    </source>
</reference>
<sequence>MSNIFSLDFEKTTANAWKQKIQVDLKGADYNNSLLWQTDENITVKPFYTKEDRFHQNIQLPEKGFSICQTINIQNEIQANTLANDALQRGANSIQFIAFKEFDYIKVLKNIDNTLYRIYFKLHFLSATFIKKLTSFCNSENTFLQIDIIGNLAETGNWFFNLKKDHEAINQIINTNNSINVNASLYQNSGANITQQLAYALAHGHEYLNYFGGDIASKIHFNFSIGSNYFFEIAKLRAFRVLWTSLLNEYHVNNTTTHIFSQPSLRNKTLYDYNVNMLRTTSECMSAILGGSDTIANISYDKLFHTPNEFGERISRNQLLILQQESYLSKAQNFADGAYYIESITQQLANKALDIFKQIEKGGGFLKQLKEGVIQRKISVSALKEQEKFNHGELALLGTNKIQNPKDQMKHDLQVNPFVKIRNEKTLIIPITSKRLAEILEKERLQNE</sequence>
<name>A0A2H1E7M0_9FLAO</name>
<dbReference type="PANTHER" id="PTHR48101">
    <property type="entry name" value="METHYLMALONYL-COA MUTASE, MITOCHONDRIAL-RELATED"/>
    <property type="match status" value="1"/>
</dbReference>
<keyword evidence="2" id="KW-0413">Isomerase</keyword>
<dbReference type="AlphaFoldDB" id="A0A2H1E7M0"/>
<feature type="domain" description="Methylmalonyl-CoA mutase alpha/beta chain catalytic" evidence="1">
    <location>
        <begin position="143"/>
        <end position="415"/>
    </location>
</feature>
<dbReference type="EC" id="5.4.99.2" evidence="2"/>
<dbReference type="PANTHER" id="PTHR48101:SF1">
    <property type="entry name" value="METHYLMALONYL-COA MUTASE, LARGE SUBUNIT"/>
    <property type="match status" value="1"/>
</dbReference>
<dbReference type="CDD" id="cd03677">
    <property type="entry name" value="MM_CoA_mutase_beta"/>
    <property type="match status" value="1"/>
</dbReference>
<dbReference type="Gene3D" id="3.20.20.240">
    <property type="entry name" value="Methylmalonyl-CoA mutase"/>
    <property type="match status" value="2"/>
</dbReference>
<gene>
    <name evidence="2" type="primary">mutA</name>
    <name evidence="2" type="ORF">MARIT_0903</name>
</gene>
<dbReference type="EMBL" id="LT634361">
    <property type="protein sequence ID" value="SFZ81004.1"/>
    <property type="molecule type" value="Genomic_DNA"/>
</dbReference>
<keyword evidence="3" id="KW-1185">Reference proteome</keyword>
<dbReference type="OrthoDB" id="9762378at2"/>
<organism evidence="2 3">
    <name type="scientific">Tenacibaculum maritimum NCIMB 2154</name>
    <dbReference type="NCBI Taxonomy" id="1349785"/>
    <lineage>
        <taxon>Bacteria</taxon>
        <taxon>Pseudomonadati</taxon>
        <taxon>Bacteroidota</taxon>
        <taxon>Flavobacteriia</taxon>
        <taxon>Flavobacteriales</taxon>
        <taxon>Flavobacteriaceae</taxon>
        <taxon>Tenacibaculum</taxon>
    </lineage>
</organism>
<dbReference type="Pfam" id="PF01642">
    <property type="entry name" value="MM_CoA_mutase"/>
    <property type="match status" value="1"/>
</dbReference>
<dbReference type="KEGG" id="tmar:MARIT_0903"/>
<dbReference type="InterPro" id="IPR016176">
    <property type="entry name" value="Cbl-dep_enz_cat"/>
</dbReference>
<dbReference type="SUPFAM" id="SSF51703">
    <property type="entry name" value="Cobalamin (vitamin B12)-dependent enzymes"/>
    <property type="match status" value="1"/>
</dbReference>
<dbReference type="InterPro" id="IPR006099">
    <property type="entry name" value="MeMalonylCoA_mutase_a/b_cat"/>
</dbReference>
<dbReference type="RefSeq" id="WP_024741642.1">
    <property type="nucleotide sequence ID" value="NZ_BAUG01000032.1"/>
</dbReference>
<dbReference type="Proteomes" id="UP000231564">
    <property type="component" value="Chromosome MARIT"/>
</dbReference>
<protein>
    <submittedName>
        <fullName evidence="2">Methylmalonyl-CoA mutase small subunit</fullName>
        <ecNumber evidence="2">5.4.99.2</ecNumber>
    </submittedName>
</protein>
<dbReference type="GO" id="GO:0031419">
    <property type="term" value="F:cobalamin binding"/>
    <property type="evidence" value="ECO:0007669"/>
    <property type="project" value="InterPro"/>
</dbReference>